<comment type="caution">
    <text evidence="2">The sequence shown here is derived from an EMBL/GenBank/DDBJ whole genome shotgun (WGS) entry which is preliminary data.</text>
</comment>
<reference evidence="2 3" key="1">
    <citation type="submission" date="2019-04" db="EMBL/GenBank/DDBJ databases">
        <title>High contiguity whole genome sequence and gene annotation resource for two Venturia nashicola isolates.</title>
        <authorList>
            <person name="Prokchorchik M."/>
            <person name="Won K."/>
            <person name="Lee Y."/>
            <person name="Choi E.D."/>
            <person name="Segonzac C."/>
            <person name="Sohn K.H."/>
        </authorList>
    </citation>
    <scope>NUCLEOTIDE SEQUENCE [LARGE SCALE GENOMIC DNA]</scope>
    <source>
        <strain evidence="2 3">PRI2</strain>
    </source>
</reference>
<dbReference type="STRING" id="86259.A0A4Z1P8R2"/>
<dbReference type="Proteomes" id="UP000298493">
    <property type="component" value="Unassembled WGS sequence"/>
</dbReference>
<proteinExistence type="predicted"/>
<dbReference type="AlphaFoldDB" id="A0A4Z1P8R2"/>
<protein>
    <submittedName>
        <fullName evidence="2">Uncharacterized protein</fullName>
    </submittedName>
</protein>
<keyword evidence="3" id="KW-1185">Reference proteome</keyword>
<evidence type="ECO:0000313" key="2">
    <source>
        <dbReference type="EMBL" id="TID17735.1"/>
    </source>
</evidence>
<dbReference type="EMBL" id="SNSC02000015">
    <property type="protein sequence ID" value="TID17735.1"/>
    <property type="molecule type" value="Genomic_DNA"/>
</dbReference>
<evidence type="ECO:0000256" key="1">
    <source>
        <dbReference type="SAM" id="MobiDB-lite"/>
    </source>
</evidence>
<sequence length="509" mass="56044">MSTPAPQKNFCISLKSSTSKFGRHRADDGNPLSSLQFEPAWDSDELYDALRIAYPQIRSHKDRFLRAVIEFYDAELGKARKSGVGLSTPPTSLPDMASNEVSLDNREGSSSSENLELPSWRPHENHGASANKRLSQKRKQSGIEGMQATFSIVPGGGKQRTKRLMTDAEREQYRHTKKVGACEPCRKRKRKCICKLATQAHSSDAKRPRLASNCLPIKDHTSVTNEPTAVTDDKYNKFDHDTHLLALDALDPEDDKEIEEGPENLALSCVSRSLSLSPISTAFDAEFDLSSFLLCPELTLGDLAMPGNPVTSLGLQDGPLSSQPASGPVFLASSEKPVKFPYGYSDCEAFINFQESATDTDSTIQHGVSSLYNASPPGSPKADFTHTLQLISRAATLLAPLSRFGPDAQLLLNDLNNLKVQLKFLLEPLPLSATSTNYFNTARGRSLDIKEPLQEFLMRLEKSCNVDDLVGQRSGLAYTSTTFQIRKPNWAQGVKDDARKLRGLIGRKL</sequence>
<feature type="region of interest" description="Disordered" evidence="1">
    <location>
        <begin position="81"/>
        <end position="143"/>
    </location>
</feature>
<organism evidence="2 3">
    <name type="scientific">Venturia nashicola</name>
    <dbReference type="NCBI Taxonomy" id="86259"/>
    <lineage>
        <taxon>Eukaryota</taxon>
        <taxon>Fungi</taxon>
        <taxon>Dikarya</taxon>
        <taxon>Ascomycota</taxon>
        <taxon>Pezizomycotina</taxon>
        <taxon>Dothideomycetes</taxon>
        <taxon>Pleosporomycetidae</taxon>
        <taxon>Venturiales</taxon>
        <taxon>Venturiaceae</taxon>
        <taxon>Venturia</taxon>
    </lineage>
</organism>
<gene>
    <name evidence="2" type="ORF">E6O75_ATG10380</name>
</gene>
<accession>A0A4Z1P8R2</accession>
<name>A0A4Z1P8R2_9PEZI</name>
<evidence type="ECO:0000313" key="3">
    <source>
        <dbReference type="Proteomes" id="UP000298493"/>
    </source>
</evidence>